<comment type="caution">
    <text evidence="3">The sequence shown here is derived from an EMBL/GenBank/DDBJ whole genome shotgun (WGS) entry which is preliminary data.</text>
</comment>
<dbReference type="Pfam" id="PF05593">
    <property type="entry name" value="RHS_repeat"/>
    <property type="match status" value="1"/>
</dbReference>
<proteinExistence type="predicted"/>
<feature type="chain" id="PRO_5022001784" evidence="2">
    <location>
        <begin position="42"/>
        <end position="2083"/>
    </location>
</feature>
<feature type="signal peptide" evidence="2">
    <location>
        <begin position="1"/>
        <end position="41"/>
    </location>
</feature>
<reference evidence="3 4" key="1">
    <citation type="submission" date="2019-06" db="EMBL/GenBank/DDBJ databases">
        <title>Sequencing the genomes of 1000 actinobacteria strains.</title>
        <authorList>
            <person name="Klenk H.-P."/>
        </authorList>
    </citation>
    <scope>NUCLEOTIDE SEQUENCE [LARGE SCALE GENOMIC DNA]</scope>
    <source>
        <strain evidence="3 4">DSM 41649</strain>
    </source>
</reference>
<gene>
    <name evidence="3" type="ORF">FB465_1430</name>
</gene>
<organism evidence="3 4">
    <name type="scientific">Kitasatospora atroaurantiaca</name>
    <dbReference type="NCBI Taxonomy" id="285545"/>
    <lineage>
        <taxon>Bacteria</taxon>
        <taxon>Bacillati</taxon>
        <taxon>Actinomycetota</taxon>
        <taxon>Actinomycetes</taxon>
        <taxon>Kitasatosporales</taxon>
        <taxon>Streptomycetaceae</taxon>
        <taxon>Kitasatospora</taxon>
    </lineage>
</organism>
<feature type="compositionally biased region" description="Polar residues" evidence="1">
    <location>
        <begin position="1422"/>
        <end position="1435"/>
    </location>
</feature>
<accession>A0A561ELF2</accession>
<evidence type="ECO:0000313" key="4">
    <source>
        <dbReference type="Proteomes" id="UP000318416"/>
    </source>
</evidence>
<protein>
    <submittedName>
        <fullName evidence="3">RHS repeat-associated protein</fullName>
    </submittedName>
</protein>
<feature type="compositionally biased region" description="Basic and acidic residues" evidence="1">
    <location>
        <begin position="2013"/>
        <end position="2024"/>
    </location>
</feature>
<evidence type="ECO:0000256" key="1">
    <source>
        <dbReference type="SAM" id="MobiDB-lite"/>
    </source>
</evidence>
<evidence type="ECO:0000256" key="2">
    <source>
        <dbReference type="SAM" id="SignalP"/>
    </source>
</evidence>
<dbReference type="NCBIfam" id="NF033679">
    <property type="entry name" value="DNRLRE_dom"/>
    <property type="match status" value="1"/>
</dbReference>
<dbReference type="Gene3D" id="2.180.10.10">
    <property type="entry name" value="RHS repeat-associated core"/>
    <property type="match status" value="1"/>
</dbReference>
<dbReference type="PANTHER" id="PTHR32305">
    <property type="match status" value="1"/>
</dbReference>
<sequence>MSTYTTGRGRRRTPAGFRAMSGTLALAVAMSLLAGAEPAVAAPAGKTTKSGPSWAADIPSARIAARLSGQRVEALSERTETSTTWVNKDGSLTSELFAGPVRFQQNGQWVDVDLGLQAASDGSVAPKAHPRGLKLAGAGGARVKSLAESQAGKGDARTLVSLGEGDQQVELQWKGGLPKPVLDGTKAIYQDAIADGAADLVVEATRTGFEQYVTLKQRPTAAGFSYTMPLKAKGLKAEAQPDGSVLFTDKRTGEKRAVLPAPVMWDATSVEGSSEHPNHGKVDLKVVQHGDTIDLVFTPDAKFLADPKTRYPVTVDPSTTALGNVFDTRVQKGETVDWSADTELYWGNPGTKNADGSSREARAFINWNTGPIADALITSATVSLWNFHSGNSDCAAYAWDVYDTSLASTASRWTAQPSWNSKKATSTETKGRTGCAADDWINADVTNLVQTWTSAKNTTSGMGLRAPDEVSTKYWKEVNSANAASNVPKLTVNYNYRPRTGTDQQAGSPFYKDTSGTWWVNSTTPTLRDTFVDPNNDKVDGTFQIFDNDTGAQVGNVLVSPYVPSGQPASVKVPAGVLTNGKTYKFRTSPYDGLHYNTGWSAWAYFTVDTSAPSAPASVTSTDYPSGQWVKGAGQSGMFTVTPPSGDQNGLEWSLDGATWTRVATNGTTTPVNLTVTPAKAGTNTLQVRAVDRAENRSEPVSYAFQVGAGGVTAPNDGTRTAARVPLVAEADAARYDSVAFSWRRSDADAWTQIPAGDVTNGGTALTSWPAALTSGKSPALTWNATSTVNPDGTVQVRADFTGPNSAAVSAEPIKVIVDRKADGAATQNVGPGSVNLLTGDLTVSATDVSLFGLNVGRTSSSRDPKAAANQAGQAAIFGPNWVSGVASDVSQSEYTEIRKTSDTSLDVVSTDGGTVAFTANAAGDGWVPEPGSEALTLRGAFTTGDFTLSDTEGTVTTFSKVDPAATTWTVTSSLLDGLANSTTTVVSEKVTVGGKTLARPKLVIAPTSAASSAACAADVTVKGCRVLQFVYATSTTAVGDTNGSDFGDFADQVSTIKLWATAPGAAASTATDVATYRYDTAGRLRQEWDPRLGTGAKTQYSYIVGTASDGALYAVLPPGISGGYHMAYGNVGSNPAAGEGMLTSVWTNTLTPGTASTVNGTATSTLVYGVPTTGSKAPEDLSATAGAGWGQTDMPTDATAVFPSDQVPASNNGADLNAGDYTRADINYLNASGNQVNDVSPGHRVTTTEYDKWGNQVRSLTAANRELALGGTDPLKAQLADLGIDTLPSGDRARLLSSTSVFGADGQRETETFAPLHRVTLAADAVSGSTTVAAAGSQVTSRTHTVKTYDEGRPTDGTAKIKDQVTTTATGGWLRAWPDVFAETRTDKTVYDWALGVPTQKIQDAGGLALTTTTGYDSQGRVASTSLPASNGSDAGTTTTAYYSPTGTGTCAGRPEWADLLCQTGPAGDITGGGSNPSQLPTKTVQYGLFGQTTQTDETANGSTRTTTITADAAGRPVTTTVSGGVGTAVPAVTVTYDPATGAVTKQDSTGGGTITKAYDVLGRQISYTDADGGVTTTEYDALNRPTKVTDSVPSTTTYAYDTAIDPRGLATSTTDSVAGTFTARYDADGGVATQGLPGGFTMTNRQDPAGAAVNRTYTRDSDGTVLVSDGITETVHGQWATHAGTAGVTAAQSYTYDKTGRLTQVQDTSVDAVCTTRSYTFDKNTNRTALGTTTAARGQVCTTTGGTTATSIYDSADRLVNSGYTYDAFGRTTALPGTAIAYYNSDLVQQQTAGSNRQTWTLDSNQRLHAWTAETNNAGTWTQTGSKTNHYDSDADSPRWITEDVSGNVTRNVAGSEGGLGATTTKTGGTVLQLSNLHGDITLQLPLDTAVAPVVLDFDEFGNARSSQPKARYGWLGAKQRSDDTPTGLTLMGARLYNPATGRFLSVDPVAGGSANAYEYVNQDPVNKLDLDGRNARGRQRSSEFTHWTDKELADAYKSPHTSKAMKQKIKKEQKARGDRGSRSSHSKKAGGHSNFWWSAAKWTLGGIAVGAAAAACVFGGCEAAAAAFGIGAFFTWAFTW</sequence>
<keyword evidence="4" id="KW-1185">Reference proteome</keyword>
<evidence type="ECO:0000313" key="3">
    <source>
        <dbReference type="EMBL" id="TWE16448.1"/>
    </source>
</evidence>
<dbReference type="NCBIfam" id="TIGR03696">
    <property type="entry name" value="Rhs_assc_core"/>
    <property type="match status" value="1"/>
</dbReference>
<dbReference type="EMBL" id="VIVR01000001">
    <property type="protein sequence ID" value="TWE16448.1"/>
    <property type="molecule type" value="Genomic_DNA"/>
</dbReference>
<dbReference type="InterPro" id="IPR031325">
    <property type="entry name" value="RHS_repeat"/>
</dbReference>
<feature type="region of interest" description="Disordered" evidence="1">
    <location>
        <begin position="1419"/>
        <end position="1439"/>
    </location>
</feature>
<dbReference type="PANTHER" id="PTHR32305:SF15">
    <property type="entry name" value="PROTEIN RHSA-RELATED"/>
    <property type="match status" value="1"/>
</dbReference>
<dbReference type="Proteomes" id="UP000318416">
    <property type="component" value="Unassembled WGS sequence"/>
</dbReference>
<feature type="region of interest" description="Disordered" evidence="1">
    <location>
        <begin position="1820"/>
        <end position="1840"/>
    </location>
</feature>
<feature type="compositionally biased region" description="Polar residues" evidence="1">
    <location>
        <begin position="1820"/>
        <end position="1830"/>
    </location>
</feature>
<dbReference type="InterPro" id="IPR022385">
    <property type="entry name" value="Rhs_assc_core"/>
</dbReference>
<name>A0A561ELF2_9ACTN</name>
<dbReference type="InterPro" id="IPR050708">
    <property type="entry name" value="T6SS_VgrG/RHS"/>
</dbReference>
<keyword evidence="2" id="KW-0732">Signal</keyword>
<feature type="region of interest" description="Disordered" evidence="1">
    <location>
        <begin position="2001"/>
        <end position="2033"/>
    </location>
</feature>